<dbReference type="HOGENOM" id="CLU_1867881_0_0_1"/>
<accession>U5CR32</accession>
<dbReference type="Gramene" id="ERN15656">
    <property type="protein sequence ID" value="ERN15656"/>
    <property type="gene ID" value="AMTR_s00048p00205260"/>
</dbReference>
<proteinExistence type="predicted"/>
<dbReference type="AlphaFoldDB" id="U5CR32"/>
<name>U5CR32_AMBTC</name>
<evidence type="ECO:0000256" key="1">
    <source>
        <dbReference type="SAM" id="MobiDB-lite"/>
    </source>
</evidence>
<sequence>MQRKYLCGHGVREEDSNEKSNFKPMKSLKKTNTLEPNQYFLIDYNLEEEENVKPLDGNVFQQYLEKVELKKMADEEDEQLIIVIPLTYHLPDDPPEHEESNEPRRLPIVLQLSKVGKVIDAMNLHYGNSLDSITEIL</sequence>
<reference evidence="3" key="1">
    <citation type="journal article" date="2013" name="Science">
        <title>The Amborella genome and the evolution of flowering plants.</title>
        <authorList>
            <consortium name="Amborella Genome Project"/>
        </authorList>
    </citation>
    <scope>NUCLEOTIDE SEQUENCE [LARGE SCALE GENOMIC DNA]</scope>
</reference>
<organism evidence="2 3">
    <name type="scientific">Amborella trichopoda</name>
    <dbReference type="NCBI Taxonomy" id="13333"/>
    <lineage>
        <taxon>Eukaryota</taxon>
        <taxon>Viridiplantae</taxon>
        <taxon>Streptophyta</taxon>
        <taxon>Embryophyta</taxon>
        <taxon>Tracheophyta</taxon>
        <taxon>Spermatophyta</taxon>
        <taxon>Magnoliopsida</taxon>
        <taxon>Amborellales</taxon>
        <taxon>Amborellaceae</taxon>
        <taxon>Amborella</taxon>
    </lineage>
</organism>
<evidence type="ECO:0000313" key="2">
    <source>
        <dbReference type="EMBL" id="ERN15656.1"/>
    </source>
</evidence>
<protein>
    <submittedName>
        <fullName evidence="2">Uncharacterized protein</fullName>
    </submittedName>
</protein>
<feature type="compositionally biased region" description="Basic and acidic residues" evidence="1">
    <location>
        <begin position="10"/>
        <end position="21"/>
    </location>
</feature>
<gene>
    <name evidence="2" type="ORF">AMTR_s00048p00205260</name>
</gene>
<dbReference type="EMBL" id="KI392502">
    <property type="protein sequence ID" value="ERN15656.1"/>
    <property type="molecule type" value="Genomic_DNA"/>
</dbReference>
<dbReference type="Proteomes" id="UP000017836">
    <property type="component" value="Unassembled WGS sequence"/>
</dbReference>
<keyword evidence="3" id="KW-1185">Reference proteome</keyword>
<evidence type="ECO:0000313" key="3">
    <source>
        <dbReference type="Proteomes" id="UP000017836"/>
    </source>
</evidence>
<feature type="region of interest" description="Disordered" evidence="1">
    <location>
        <begin position="1"/>
        <end position="28"/>
    </location>
</feature>